<dbReference type="AlphaFoldDB" id="A0A382PVZ1"/>
<sequence>ILNYICPIVIKQILLEQLWVFKCLLDTRNFYIAHVIDSFFSGGSFCLPLY</sequence>
<feature type="non-terminal residue" evidence="1">
    <location>
        <position position="1"/>
    </location>
</feature>
<protein>
    <submittedName>
        <fullName evidence="1">Uncharacterized protein</fullName>
    </submittedName>
</protein>
<accession>A0A382PVZ1</accession>
<organism evidence="1">
    <name type="scientific">marine metagenome</name>
    <dbReference type="NCBI Taxonomy" id="408172"/>
    <lineage>
        <taxon>unclassified sequences</taxon>
        <taxon>metagenomes</taxon>
        <taxon>ecological metagenomes</taxon>
    </lineage>
</organism>
<dbReference type="EMBL" id="UINC01110178">
    <property type="protein sequence ID" value="SVC77509.1"/>
    <property type="molecule type" value="Genomic_DNA"/>
</dbReference>
<gene>
    <name evidence="1" type="ORF">METZ01_LOCUS330363</name>
</gene>
<proteinExistence type="predicted"/>
<evidence type="ECO:0000313" key="1">
    <source>
        <dbReference type="EMBL" id="SVC77509.1"/>
    </source>
</evidence>
<reference evidence="1" key="1">
    <citation type="submission" date="2018-05" db="EMBL/GenBank/DDBJ databases">
        <authorList>
            <person name="Lanie J.A."/>
            <person name="Ng W.-L."/>
            <person name="Kazmierczak K.M."/>
            <person name="Andrzejewski T.M."/>
            <person name="Davidsen T.M."/>
            <person name="Wayne K.J."/>
            <person name="Tettelin H."/>
            <person name="Glass J.I."/>
            <person name="Rusch D."/>
            <person name="Podicherti R."/>
            <person name="Tsui H.-C.T."/>
            <person name="Winkler M.E."/>
        </authorList>
    </citation>
    <scope>NUCLEOTIDE SEQUENCE</scope>
</reference>
<name>A0A382PVZ1_9ZZZZ</name>